<feature type="chain" id="PRO_5046443798" evidence="1">
    <location>
        <begin position="33"/>
        <end position="318"/>
    </location>
</feature>
<evidence type="ECO:0000313" key="2">
    <source>
        <dbReference type="EMBL" id="OSJ35117.1"/>
    </source>
</evidence>
<sequence length="318" mass="34305">MQLGRGVKLVRSVCGLTLAGVASLCLSSVALSKDKGSDNGEVDDGAANTAVLPNIYLDLRTNYAKIPANTLSIGFSSPSLSSALATLQTLSRPTNSPTLQSLPLLSSPTSQSIAVDVPLTVDVSDRVSLYSGVTASATQSATSDWSTFAVSSWNVGVQADVYEQNGGWIPTVTLQSTYTRSVPDTPLATTSFNNILEFDYALNNDETKGFLAGVQYTRIEVDSPRARVHPNVIGYVGGYHQWDNNWKFTGRVGVQSFGGAQLVNVTPFQSFTQPIVRFDLDRMDDNDNRLFGVTAEIAWAPKPAYQLTIRTPLYAIRH</sequence>
<accession>A0ABX3XAJ4</accession>
<reference evidence="2 3" key="1">
    <citation type="submission" date="2017-03" db="EMBL/GenBank/DDBJ databases">
        <title>Whole genome sequences of fourteen strains of Bradyrhizobium canariense and one strain of Bradyrhizobium japonicum isolated from Lupinus (Papilionoideae: Genisteae) species in Algeria.</title>
        <authorList>
            <person name="Crovadore J."/>
            <person name="Chekireb D."/>
            <person name="Brachmann A."/>
            <person name="Chablais R."/>
            <person name="Cochard B."/>
            <person name="Lefort F."/>
        </authorList>
    </citation>
    <scope>NUCLEOTIDE SEQUENCE [LARGE SCALE GENOMIC DNA]</scope>
    <source>
        <strain evidence="2 3">UBMAN05</strain>
    </source>
</reference>
<dbReference type="Proteomes" id="UP000193884">
    <property type="component" value="Unassembled WGS sequence"/>
</dbReference>
<proteinExistence type="predicted"/>
<evidence type="ECO:0000256" key="1">
    <source>
        <dbReference type="SAM" id="SignalP"/>
    </source>
</evidence>
<feature type="signal peptide" evidence="1">
    <location>
        <begin position="1"/>
        <end position="32"/>
    </location>
</feature>
<comment type="caution">
    <text evidence="2">The sequence shown here is derived from an EMBL/GenBank/DDBJ whole genome shotgun (WGS) entry which is preliminary data.</text>
</comment>
<gene>
    <name evidence="2" type="ORF">BST63_02480</name>
</gene>
<protein>
    <submittedName>
        <fullName evidence="2">Uncharacterized protein</fullName>
    </submittedName>
</protein>
<evidence type="ECO:0000313" key="3">
    <source>
        <dbReference type="Proteomes" id="UP000193884"/>
    </source>
</evidence>
<organism evidence="2 3">
    <name type="scientific">Bradyrhizobium canariense</name>
    <dbReference type="NCBI Taxonomy" id="255045"/>
    <lineage>
        <taxon>Bacteria</taxon>
        <taxon>Pseudomonadati</taxon>
        <taxon>Pseudomonadota</taxon>
        <taxon>Alphaproteobacteria</taxon>
        <taxon>Hyphomicrobiales</taxon>
        <taxon>Nitrobacteraceae</taxon>
        <taxon>Bradyrhizobium</taxon>
    </lineage>
</organism>
<keyword evidence="1" id="KW-0732">Signal</keyword>
<name>A0ABX3XAJ4_9BRAD</name>
<keyword evidence="3" id="KW-1185">Reference proteome</keyword>
<dbReference type="EMBL" id="NAFK01000114">
    <property type="protein sequence ID" value="OSJ35117.1"/>
    <property type="molecule type" value="Genomic_DNA"/>
</dbReference>